<dbReference type="KEGG" id="dhe:111597843"/>
<sequence length="247" mass="27713">MDMRYDRGQFPTVFTRESRHQHQHEYHETAASSQPADRQAEVTSTGHVCHSHEGHGGSMVFHFSNRETILFEFWTTNSTTSIVLSCLIVFIMAIGYEALKCYREWLKKCNKKRKDGGCDRNNAGQITPMQLPSPSTLIDAFSIPLSVVAPVATGAVAIAGASPNPNPNPNPNRNTNTLPRLMTRVPWLAPIHWYQTLLHMLQVTISFLLMLIFMTFNVWLCIAVVLGAGVGYFLFFAQSENVSDHCN</sequence>
<gene>
    <name evidence="7 8" type="primary">LOC111597843</name>
</gene>
<dbReference type="PANTHER" id="PTHR12483">
    <property type="entry name" value="SOLUTE CARRIER FAMILY 31 COPPER TRANSPORTERS"/>
    <property type="match status" value="1"/>
</dbReference>
<dbReference type="RefSeq" id="XP_023168517.1">
    <property type="nucleotide sequence ID" value="XM_023312749.2"/>
</dbReference>
<evidence type="ECO:0000256" key="5">
    <source>
        <dbReference type="SAM" id="MobiDB-lite"/>
    </source>
</evidence>
<feature type="compositionally biased region" description="Polar residues" evidence="5">
    <location>
        <begin position="30"/>
        <end position="46"/>
    </location>
</feature>
<proteinExistence type="inferred from homology"/>
<dbReference type="Proteomes" id="UP000504633">
    <property type="component" value="Unplaced"/>
</dbReference>
<evidence type="ECO:0000256" key="4">
    <source>
        <dbReference type="RuleBase" id="RU367022"/>
    </source>
</evidence>
<protein>
    <recommendedName>
        <fullName evidence="4">Copper transport protein</fullName>
    </recommendedName>
</protein>
<keyword evidence="2 4" id="KW-1133">Transmembrane helix</keyword>
<dbReference type="AlphaFoldDB" id="A0A6J1LTG9"/>
<reference evidence="7 8" key="1">
    <citation type="submission" date="2025-04" db="UniProtKB">
        <authorList>
            <consortium name="RefSeq"/>
        </authorList>
    </citation>
    <scope>IDENTIFICATION</scope>
    <source>
        <strain evidence="7 8">15085-1641.00</strain>
        <tissue evidence="7 8">Whole body</tissue>
    </source>
</reference>
<evidence type="ECO:0000256" key="2">
    <source>
        <dbReference type="ARBA" id="ARBA00022989"/>
    </source>
</evidence>
<keyword evidence="6" id="KW-1185">Reference proteome</keyword>
<evidence type="ECO:0000313" key="7">
    <source>
        <dbReference type="RefSeq" id="XP_023168517.1"/>
    </source>
</evidence>
<dbReference type="PANTHER" id="PTHR12483:SF115">
    <property type="entry name" value="COPPER TRANSPORT PROTEIN"/>
    <property type="match status" value="1"/>
</dbReference>
<keyword evidence="4" id="KW-0406">Ion transport</keyword>
<keyword evidence="4" id="KW-0187">Copper transport</keyword>
<keyword evidence="3 4" id="KW-0472">Membrane</keyword>
<keyword evidence="1 4" id="KW-0812">Transmembrane</keyword>
<dbReference type="OMA" id="QHEYHET"/>
<feature type="transmembrane region" description="Helical" evidence="4">
    <location>
        <begin position="207"/>
        <end position="235"/>
    </location>
</feature>
<name>A0A6J1LTG9_DROHY</name>
<comment type="subcellular location">
    <subcellularLocation>
        <location evidence="4">Membrane</location>
        <topology evidence="4">Multi-pass membrane protein</topology>
    </subcellularLocation>
</comment>
<organism evidence="6 7">
    <name type="scientific">Drosophila hydei</name>
    <name type="common">Fruit fly</name>
    <dbReference type="NCBI Taxonomy" id="7224"/>
    <lineage>
        <taxon>Eukaryota</taxon>
        <taxon>Metazoa</taxon>
        <taxon>Ecdysozoa</taxon>
        <taxon>Arthropoda</taxon>
        <taxon>Hexapoda</taxon>
        <taxon>Insecta</taxon>
        <taxon>Pterygota</taxon>
        <taxon>Neoptera</taxon>
        <taxon>Endopterygota</taxon>
        <taxon>Diptera</taxon>
        <taxon>Brachycera</taxon>
        <taxon>Muscomorpha</taxon>
        <taxon>Ephydroidea</taxon>
        <taxon>Drosophilidae</taxon>
        <taxon>Drosophila</taxon>
    </lineage>
</organism>
<keyword evidence="4" id="KW-0186">Copper</keyword>
<feature type="compositionally biased region" description="Basic and acidic residues" evidence="5">
    <location>
        <begin position="17"/>
        <end position="28"/>
    </location>
</feature>
<keyword evidence="4" id="KW-0813">Transport</keyword>
<feature type="region of interest" description="Disordered" evidence="5">
    <location>
        <begin position="17"/>
        <end position="48"/>
    </location>
</feature>
<evidence type="ECO:0000256" key="1">
    <source>
        <dbReference type="ARBA" id="ARBA00022692"/>
    </source>
</evidence>
<dbReference type="GeneID" id="111597843"/>
<evidence type="ECO:0000313" key="8">
    <source>
        <dbReference type="RefSeq" id="XP_023168518.1"/>
    </source>
</evidence>
<evidence type="ECO:0000256" key="3">
    <source>
        <dbReference type="ARBA" id="ARBA00023136"/>
    </source>
</evidence>
<dbReference type="CTD" id="43668"/>
<dbReference type="Pfam" id="PF04145">
    <property type="entry name" value="Ctr"/>
    <property type="match status" value="1"/>
</dbReference>
<dbReference type="GO" id="GO:0005375">
    <property type="term" value="F:copper ion transmembrane transporter activity"/>
    <property type="evidence" value="ECO:0007669"/>
    <property type="project" value="UniProtKB-UniRule"/>
</dbReference>
<dbReference type="GO" id="GO:0016020">
    <property type="term" value="C:membrane"/>
    <property type="evidence" value="ECO:0007669"/>
    <property type="project" value="UniProtKB-SubCell"/>
</dbReference>
<dbReference type="OrthoDB" id="161814at2759"/>
<evidence type="ECO:0000313" key="6">
    <source>
        <dbReference type="Proteomes" id="UP000504633"/>
    </source>
</evidence>
<dbReference type="RefSeq" id="XP_023168518.1">
    <property type="nucleotide sequence ID" value="XM_023312750.2"/>
</dbReference>
<feature type="transmembrane region" description="Helical" evidence="4">
    <location>
        <begin position="80"/>
        <end position="99"/>
    </location>
</feature>
<dbReference type="InterPro" id="IPR007274">
    <property type="entry name" value="Cop_transporter"/>
</dbReference>
<accession>A0A6J1LTG9</accession>
<comment type="similarity">
    <text evidence="4">Belongs to the copper transporter (Ctr) (TC 1.A.56) family. SLC31A subfamily.</text>
</comment>